<evidence type="ECO:0000259" key="6">
    <source>
        <dbReference type="PROSITE" id="PS50045"/>
    </source>
</evidence>
<dbReference type="Gene3D" id="1.10.8.60">
    <property type="match status" value="1"/>
</dbReference>
<dbReference type="EMBL" id="SNYK01000015">
    <property type="protein sequence ID" value="TDQ35453.1"/>
    <property type="molecule type" value="Genomic_DNA"/>
</dbReference>
<dbReference type="PANTHER" id="PTHR32071:SF77">
    <property type="entry name" value="TRANSCRIPTIONAL REGULATORY PROTEIN"/>
    <property type="match status" value="1"/>
</dbReference>
<dbReference type="InterPro" id="IPR003018">
    <property type="entry name" value="GAF"/>
</dbReference>
<dbReference type="Pfam" id="PF01590">
    <property type="entry name" value="GAF"/>
    <property type="match status" value="1"/>
</dbReference>
<gene>
    <name evidence="7" type="ORF">DFQ45_1152</name>
</gene>
<sequence length="577" mass="62691">MDGFLPDKLDDSLIDSSWRRSQGHGLRAGSQADLRYLSRGQLNSRKQQYRQVLDHLEDYTGLFERWPGGKQSRLIFADSTGSILHSSGCRSFGSKASRLMLEPGACWEEAAMGTNAIGTALFRQADMQVLGAQHFLQANHGISCSASPVFDPHGQLLGVLDISSDRSRHGQSMMLGARLLALCVENALIADQADTHWLLNLAAVGVHMQQPWSGLVALNEAGQVIGANRIARQWLPALQTERLLAELVPGQITRWGKGSALLTRKVAGGKSRPARLAGRLQPVAQPGVDSRALALLNAGISLLVQGETGVGKDHLIRQLHAHSQRRKGPLVAVNCGALPAELVEAELFGYQAGAFTGSDRNGRLGYVRAADKGILFLDEVGELPLTAQTRLLRVLQEKSVTPVGSHVAEPVDFHVLAATNQNLQQMVAEGRFREDLYYRINGFLLQLPPLRDYGFTEFCALAERLLAQTASAPVMKPGEQLLQQLFACPWPGNIRQLKQALEVAVILADGAPLTLEHFPGLQPAVRQDSTAGAVQGSLRERNIAHALRVLDSHQGNVSAAARELGISRTTLYSYMKE</sequence>
<name>A0A4R6TTX7_9GAMM</name>
<evidence type="ECO:0000313" key="8">
    <source>
        <dbReference type="Proteomes" id="UP000294575"/>
    </source>
</evidence>
<dbReference type="PROSITE" id="PS50045">
    <property type="entry name" value="SIGMA54_INTERACT_4"/>
    <property type="match status" value="1"/>
</dbReference>
<dbReference type="PROSITE" id="PS00676">
    <property type="entry name" value="SIGMA54_INTERACT_2"/>
    <property type="match status" value="1"/>
</dbReference>
<dbReference type="Gene3D" id="3.40.50.300">
    <property type="entry name" value="P-loop containing nucleotide triphosphate hydrolases"/>
    <property type="match status" value="1"/>
</dbReference>
<dbReference type="SUPFAM" id="SSF46689">
    <property type="entry name" value="Homeodomain-like"/>
    <property type="match status" value="1"/>
</dbReference>
<dbReference type="InterPro" id="IPR058031">
    <property type="entry name" value="AAA_lid_NorR"/>
</dbReference>
<keyword evidence="3" id="KW-0805">Transcription regulation</keyword>
<evidence type="ECO:0000256" key="2">
    <source>
        <dbReference type="ARBA" id="ARBA00022840"/>
    </source>
</evidence>
<reference evidence="7 8" key="1">
    <citation type="submission" date="2019-03" db="EMBL/GenBank/DDBJ databases">
        <title>Genomic Encyclopedia of Type Strains, Phase IV (KMG-IV): sequencing the most valuable type-strain genomes for metagenomic binning, comparative biology and taxonomic classification.</title>
        <authorList>
            <person name="Goeker M."/>
        </authorList>
    </citation>
    <scope>NUCLEOTIDE SEQUENCE [LARGE SCALE GENOMIC DNA]</scope>
    <source>
        <strain evidence="7 8">DSM 28679</strain>
    </source>
</reference>
<dbReference type="SMART" id="SM00382">
    <property type="entry name" value="AAA"/>
    <property type="match status" value="1"/>
</dbReference>
<dbReference type="PROSITE" id="PS00675">
    <property type="entry name" value="SIGMA54_INTERACT_1"/>
    <property type="match status" value="1"/>
</dbReference>
<dbReference type="SUPFAM" id="SSF52540">
    <property type="entry name" value="P-loop containing nucleoside triphosphate hydrolases"/>
    <property type="match status" value="1"/>
</dbReference>
<dbReference type="InterPro" id="IPR025662">
    <property type="entry name" value="Sigma_54_int_dom_ATP-bd_1"/>
</dbReference>
<keyword evidence="5" id="KW-0804">Transcription</keyword>
<dbReference type="GO" id="GO:0005524">
    <property type="term" value="F:ATP binding"/>
    <property type="evidence" value="ECO:0007669"/>
    <property type="project" value="UniProtKB-KW"/>
</dbReference>
<dbReference type="Pfam" id="PF00158">
    <property type="entry name" value="Sigma54_activat"/>
    <property type="match status" value="1"/>
</dbReference>
<dbReference type="GO" id="GO:0043565">
    <property type="term" value="F:sequence-specific DNA binding"/>
    <property type="evidence" value="ECO:0007669"/>
    <property type="project" value="InterPro"/>
</dbReference>
<dbReference type="PANTHER" id="PTHR32071">
    <property type="entry name" value="TRANSCRIPTIONAL REGULATORY PROTEIN"/>
    <property type="match status" value="1"/>
</dbReference>
<dbReference type="Gene3D" id="3.30.450.40">
    <property type="match status" value="1"/>
</dbReference>
<dbReference type="RefSeq" id="WP_101495503.1">
    <property type="nucleotide sequence ID" value="NZ_LNJZ01000001.1"/>
</dbReference>
<protein>
    <submittedName>
        <fullName evidence="7">Transcriptional regulator of acetoin/glycerol metabolism</fullName>
    </submittedName>
</protein>
<evidence type="ECO:0000256" key="1">
    <source>
        <dbReference type="ARBA" id="ARBA00022741"/>
    </source>
</evidence>
<evidence type="ECO:0000313" key="7">
    <source>
        <dbReference type="EMBL" id="TDQ35453.1"/>
    </source>
</evidence>
<keyword evidence="8" id="KW-1185">Reference proteome</keyword>
<evidence type="ECO:0000256" key="5">
    <source>
        <dbReference type="ARBA" id="ARBA00023163"/>
    </source>
</evidence>
<dbReference type="OrthoDB" id="9804019at2"/>
<keyword evidence="4" id="KW-0238">DNA-binding</keyword>
<dbReference type="Gene3D" id="1.10.10.60">
    <property type="entry name" value="Homeodomain-like"/>
    <property type="match status" value="1"/>
</dbReference>
<proteinExistence type="predicted"/>
<evidence type="ECO:0000256" key="3">
    <source>
        <dbReference type="ARBA" id="ARBA00023015"/>
    </source>
</evidence>
<dbReference type="InterPro" id="IPR003593">
    <property type="entry name" value="AAA+_ATPase"/>
</dbReference>
<dbReference type="GO" id="GO:0006355">
    <property type="term" value="P:regulation of DNA-templated transcription"/>
    <property type="evidence" value="ECO:0007669"/>
    <property type="project" value="InterPro"/>
</dbReference>
<dbReference type="InterPro" id="IPR029016">
    <property type="entry name" value="GAF-like_dom_sf"/>
</dbReference>
<evidence type="ECO:0000256" key="4">
    <source>
        <dbReference type="ARBA" id="ARBA00023125"/>
    </source>
</evidence>
<dbReference type="InterPro" id="IPR009057">
    <property type="entry name" value="Homeodomain-like_sf"/>
</dbReference>
<dbReference type="InterPro" id="IPR027417">
    <property type="entry name" value="P-loop_NTPase"/>
</dbReference>
<accession>A0A4R6TTX7</accession>
<dbReference type="Pfam" id="PF02954">
    <property type="entry name" value="HTH_8"/>
    <property type="match status" value="1"/>
</dbReference>
<dbReference type="AlphaFoldDB" id="A0A4R6TTX7"/>
<dbReference type="FunFam" id="3.40.50.300:FF:000006">
    <property type="entry name" value="DNA-binding transcriptional regulator NtrC"/>
    <property type="match status" value="1"/>
</dbReference>
<dbReference type="InterPro" id="IPR025943">
    <property type="entry name" value="Sigma_54_int_dom_ATP-bd_2"/>
</dbReference>
<comment type="caution">
    <text evidence="7">The sequence shown here is derived from an EMBL/GenBank/DDBJ whole genome shotgun (WGS) entry which is preliminary data.</text>
</comment>
<dbReference type="Pfam" id="PF25601">
    <property type="entry name" value="AAA_lid_14"/>
    <property type="match status" value="1"/>
</dbReference>
<keyword evidence="2" id="KW-0067">ATP-binding</keyword>
<dbReference type="CDD" id="cd00009">
    <property type="entry name" value="AAA"/>
    <property type="match status" value="1"/>
</dbReference>
<organism evidence="7 8">
    <name type="scientific">Thiopseudomonas denitrificans</name>
    <dbReference type="NCBI Taxonomy" id="1501432"/>
    <lineage>
        <taxon>Bacteria</taxon>
        <taxon>Pseudomonadati</taxon>
        <taxon>Pseudomonadota</taxon>
        <taxon>Gammaproteobacteria</taxon>
        <taxon>Pseudomonadales</taxon>
        <taxon>Pseudomonadaceae</taxon>
        <taxon>Thiopseudomonas</taxon>
    </lineage>
</organism>
<dbReference type="Proteomes" id="UP000294575">
    <property type="component" value="Unassembled WGS sequence"/>
</dbReference>
<dbReference type="InterPro" id="IPR002197">
    <property type="entry name" value="HTH_Fis"/>
</dbReference>
<dbReference type="InterPro" id="IPR002078">
    <property type="entry name" value="Sigma_54_int"/>
</dbReference>
<feature type="domain" description="Sigma-54 factor interaction" evidence="6">
    <location>
        <begin position="266"/>
        <end position="506"/>
    </location>
</feature>
<keyword evidence="1" id="KW-0547">Nucleotide-binding</keyword>